<protein>
    <submittedName>
        <fullName evidence="7">Sigma-70 region 2</fullName>
    </submittedName>
</protein>
<feature type="domain" description="RNA polymerase sigma factor 70 region 4 type 2" evidence="6">
    <location>
        <begin position="129"/>
        <end position="175"/>
    </location>
</feature>
<evidence type="ECO:0000256" key="1">
    <source>
        <dbReference type="ARBA" id="ARBA00010641"/>
    </source>
</evidence>
<dbReference type="Pfam" id="PF08281">
    <property type="entry name" value="Sigma70_r4_2"/>
    <property type="match status" value="1"/>
</dbReference>
<dbReference type="GO" id="GO:0016987">
    <property type="term" value="F:sigma factor activity"/>
    <property type="evidence" value="ECO:0007669"/>
    <property type="project" value="UniProtKB-KW"/>
</dbReference>
<keyword evidence="2" id="KW-0805">Transcription regulation</keyword>
<dbReference type="InterPro" id="IPR036388">
    <property type="entry name" value="WH-like_DNA-bd_sf"/>
</dbReference>
<dbReference type="Gene3D" id="1.10.10.10">
    <property type="entry name" value="Winged helix-like DNA-binding domain superfamily/Winged helix DNA-binding domain"/>
    <property type="match status" value="1"/>
</dbReference>
<dbReference type="Pfam" id="PF04542">
    <property type="entry name" value="Sigma70_r2"/>
    <property type="match status" value="1"/>
</dbReference>
<accession>B0MN31</accession>
<dbReference type="Gene3D" id="1.10.1740.10">
    <property type="match status" value="1"/>
</dbReference>
<dbReference type="CDD" id="cd06171">
    <property type="entry name" value="Sigma70_r4"/>
    <property type="match status" value="1"/>
</dbReference>
<reference evidence="7" key="2">
    <citation type="submission" date="2014-06" db="EMBL/GenBank/DDBJ databases">
        <title>Draft genome sequence of Eubacterium siraeum (DSM 15702).</title>
        <authorList>
            <person name="Sudarsanam P."/>
            <person name="Ley R."/>
            <person name="Guruge J."/>
            <person name="Turnbaugh P.J."/>
            <person name="Mahowald M."/>
            <person name="Liep D."/>
            <person name="Gordon J."/>
        </authorList>
    </citation>
    <scope>NUCLEOTIDE SEQUENCE</scope>
    <source>
        <strain evidence="7">DSM 15702</strain>
    </source>
</reference>
<dbReference type="AlphaFoldDB" id="B0MN31"/>
<proteinExistence type="inferred from homology"/>
<dbReference type="Proteomes" id="UP000005326">
    <property type="component" value="Unassembled WGS sequence"/>
</dbReference>
<evidence type="ECO:0000259" key="6">
    <source>
        <dbReference type="Pfam" id="PF08281"/>
    </source>
</evidence>
<evidence type="ECO:0000256" key="2">
    <source>
        <dbReference type="ARBA" id="ARBA00023015"/>
    </source>
</evidence>
<dbReference type="GO" id="GO:0006352">
    <property type="term" value="P:DNA-templated transcription initiation"/>
    <property type="evidence" value="ECO:0007669"/>
    <property type="project" value="InterPro"/>
</dbReference>
<evidence type="ECO:0000259" key="5">
    <source>
        <dbReference type="Pfam" id="PF04542"/>
    </source>
</evidence>
<keyword evidence="3" id="KW-0731">Sigma factor</keyword>
<evidence type="ECO:0000313" key="7">
    <source>
        <dbReference type="EMBL" id="EDS00938.1"/>
    </source>
</evidence>
<evidence type="ECO:0000313" key="8">
    <source>
        <dbReference type="Proteomes" id="UP000005326"/>
    </source>
</evidence>
<evidence type="ECO:0000256" key="4">
    <source>
        <dbReference type="ARBA" id="ARBA00023163"/>
    </source>
</evidence>
<dbReference type="InterPro" id="IPR007627">
    <property type="entry name" value="RNA_pol_sigma70_r2"/>
</dbReference>
<dbReference type="PANTHER" id="PTHR43133:SF51">
    <property type="entry name" value="RNA POLYMERASE SIGMA FACTOR"/>
    <property type="match status" value="1"/>
</dbReference>
<evidence type="ECO:0000256" key="3">
    <source>
        <dbReference type="ARBA" id="ARBA00023082"/>
    </source>
</evidence>
<comment type="caution">
    <text evidence="7">The sequence shown here is derived from an EMBL/GenBank/DDBJ whole genome shotgun (WGS) entry which is preliminary data.</text>
</comment>
<gene>
    <name evidence="7" type="ORF">EUBSIR_01220</name>
</gene>
<organism evidence="7 8">
    <name type="scientific">[Eubacterium] siraeum DSM 15702</name>
    <dbReference type="NCBI Taxonomy" id="428128"/>
    <lineage>
        <taxon>Bacteria</taxon>
        <taxon>Bacillati</taxon>
        <taxon>Bacillota</taxon>
        <taxon>Clostridia</taxon>
        <taxon>Eubacteriales</taxon>
        <taxon>Oscillospiraceae</taxon>
        <taxon>Oscillospiraceae incertae sedis</taxon>
    </lineage>
</organism>
<dbReference type="InterPro" id="IPR013325">
    <property type="entry name" value="RNA_pol_sigma_r2"/>
</dbReference>
<dbReference type="NCBIfam" id="TIGR02937">
    <property type="entry name" value="sigma70-ECF"/>
    <property type="match status" value="1"/>
</dbReference>
<comment type="similarity">
    <text evidence="1">Belongs to the sigma-70 factor family. ECF subfamily.</text>
</comment>
<dbReference type="InterPro" id="IPR014284">
    <property type="entry name" value="RNA_pol_sigma-70_dom"/>
</dbReference>
<dbReference type="PANTHER" id="PTHR43133">
    <property type="entry name" value="RNA POLYMERASE ECF-TYPE SIGMA FACTO"/>
    <property type="match status" value="1"/>
</dbReference>
<dbReference type="InterPro" id="IPR013249">
    <property type="entry name" value="RNA_pol_sigma70_r4_t2"/>
</dbReference>
<dbReference type="SUPFAM" id="SSF88946">
    <property type="entry name" value="Sigma2 domain of RNA polymerase sigma factors"/>
    <property type="match status" value="1"/>
</dbReference>
<dbReference type="SUPFAM" id="SSF88659">
    <property type="entry name" value="Sigma3 and sigma4 domains of RNA polymerase sigma factors"/>
    <property type="match status" value="1"/>
</dbReference>
<name>B0MN31_9FIRM</name>
<sequence length="186" mass="21607">MDIYLHCGVLCMKMYIFGKKKKGRGFMSDYSSENIREIYERHFVTVYRVCFMYLRNVHDTEDAVHNTFMKLIEKQKCFESTEHEKAWLIRVSQNVCKNMLRANSRRCESPTGDIAVNDSSAVSDVMIELSALPDELKIPVYLFYCDGYNSKEIGSMLHISASAVRSRLQKARERLKEHLGSERSIV</sequence>
<reference evidence="7" key="1">
    <citation type="submission" date="2007-10" db="EMBL/GenBank/DDBJ databases">
        <authorList>
            <person name="Fulton L."/>
            <person name="Clifton S."/>
            <person name="Fulton B."/>
            <person name="Xu J."/>
            <person name="Minx P."/>
            <person name="Pepin K.H."/>
            <person name="Johnson M."/>
            <person name="Thiruvilangam P."/>
            <person name="Bhonagiri V."/>
            <person name="Nash W.E."/>
            <person name="Mardis E.R."/>
            <person name="Wilson R.K."/>
        </authorList>
    </citation>
    <scope>NUCLEOTIDE SEQUENCE [LARGE SCALE GENOMIC DNA]</scope>
    <source>
        <strain evidence="7">DSM 15702</strain>
    </source>
</reference>
<keyword evidence="4" id="KW-0804">Transcription</keyword>
<feature type="domain" description="RNA polymerase sigma-70 region 2" evidence="5">
    <location>
        <begin position="38"/>
        <end position="106"/>
    </location>
</feature>
<dbReference type="EMBL" id="ABCA03000044">
    <property type="protein sequence ID" value="EDS00938.1"/>
    <property type="molecule type" value="Genomic_DNA"/>
</dbReference>
<dbReference type="InterPro" id="IPR013324">
    <property type="entry name" value="RNA_pol_sigma_r3/r4-like"/>
</dbReference>
<dbReference type="GO" id="GO:0003677">
    <property type="term" value="F:DNA binding"/>
    <property type="evidence" value="ECO:0007669"/>
    <property type="project" value="InterPro"/>
</dbReference>
<keyword evidence="8" id="KW-1185">Reference proteome</keyword>
<dbReference type="InterPro" id="IPR039425">
    <property type="entry name" value="RNA_pol_sigma-70-like"/>
</dbReference>